<proteinExistence type="predicted"/>
<evidence type="ECO:0000256" key="1">
    <source>
        <dbReference type="SAM" id="MobiDB-lite"/>
    </source>
</evidence>
<protein>
    <submittedName>
        <fullName evidence="3">Extensin family protein</fullName>
    </submittedName>
</protein>
<gene>
    <name evidence="3" type="ORF">GB927_013665</name>
</gene>
<keyword evidence="4" id="KW-1185">Reference proteome</keyword>
<accession>A0ABT1R7F8</accession>
<dbReference type="EMBL" id="WHSB02000004">
    <property type="protein sequence ID" value="MCQ4631095.1"/>
    <property type="molecule type" value="Genomic_DNA"/>
</dbReference>
<evidence type="ECO:0000313" key="4">
    <source>
        <dbReference type="Proteomes" id="UP000996601"/>
    </source>
</evidence>
<organism evidence="3 4">
    <name type="scientific">Shinella lacus</name>
    <dbReference type="NCBI Taxonomy" id="2654216"/>
    <lineage>
        <taxon>Bacteria</taxon>
        <taxon>Pseudomonadati</taxon>
        <taxon>Pseudomonadota</taxon>
        <taxon>Alphaproteobacteria</taxon>
        <taxon>Hyphomicrobiales</taxon>
        <taxon>Rhizobiaceae</taxon>
        <taxon>Shinella</taxon>
    </lineage>
</organism>
<dbReference type="InterPro" id="IPR009683">
    <property type="entry name" value="Extensin-like_C"/>
</dbReference>
<evidence type="ECO:0000259" key="2">
    <source>
        <dbReference type="Pfam" id="PF06904"/>
    </source>
</evidence>
<dbReference type="Pfam" id="PF06904">
    <property type="entry name" value="Extensin-like_C"/>
    <property type="match status" value="1"/>
</dbReference>
<comment type="caution">
    <text evidence="3">The sequence shown here is derived from an EMBL/GenBank/DDBJ whole genome shotgun (WGS) entry which is preliminary data.</text>
</comment>
<evidence type="ECO:0000313" key="3">
    <source>
        <dbReference type="EMBL" id="MCQ4631095.1"/>
    </source>
</evidence>
<sequence>MATLHRIVLLAATLVLTGAADLPKEGPLPATRPEQQVKEDAKETPDQAVPDKAVKDDAAKAEAARKAKEEEDKAKERPQEDGQEQAACRAELKTIGATFEEAPAVEDGKACGIDKPVLLKGLPGGIKVEPEATVRCDTALQLSRWMEGSVKPSLEAAMPGETITVLAQASAYVCKNRNGAEEGRISEHAFGNAVDVAGFTLKSGKTLTIRPADKDSTMEGAFQRAITEAACLYFTTVLDPGSDAAHQNHLHLDVKERRGGYRYCW</sequence>
<feature type="domain" description="Extensin-like C-terminal" evidence="2">
    <location>
        <begin position="87"/>
        <end position="264"/>
    </location>
</feature>
<feature type="compositionally biased region" description="Basic and acidic residues" evidence="1">
    <location>
        <begin position="35"/>
        <end position="45"/>
    </location>
</feature>
<reference evidence="3" key="1">
    <citation type="submission" date="2021-07" db="EMBL/GenBank/DDBJ databases">
        <title>Shinella sp. nov., a novel member of the genus Shinella from water.</title>
        <authorList>
            <person name="Deng Y."/>
        </authorList>
    </citation>
    <scope>NUCLEOTIDE SEQUENCE</scope>
    <source>
        <strain evidence="3">CPCC 100929</strain>
    </source>
</reference>
<feature type="compositionally biased region" description="Basic and acidic residues" evidence="1">
    <location>
        <begin position="52"/>
        <end position="80"/>
    </location>
</feature>
<dbReference type="Proteomes" id="UP000996601">
    <property type="component" value="Unassembled WGS sequence"/>
</dbReference>
<feature type="region of interest" description="Disordered" evidence="1">
    <location>
        <begin position="21"/>
        <end position="87"/>
    </location>
</feature>
<name>A0ABT1R7F8_9HYPH</name>